<evidence type="ECO:0000256" key="5">
    <source>
        <dbReference type="ARBA" id="ARBA00023163"/>
    </source>
</evidence>
<dbReference type="GO" id="GO:0030170">
    <property type="term" value="F:pyridoxal phosphate binding"/>
    <property type="evidence" value="ECO:0007669"/>
    <property type="project" value="InterPro"/>
</dbReference>
<protein>
    <submittedName>
        <fullName evidence="7">GntR family transcriptional regulator</fullName>
    </submittedName>
</protein>
<dbReference type="Gene3D" id="1.10.10.10">
    <property type="entry name" value="Winged helix-like DNA-binding domain superfamily/Winged helix DNA-binding domain"/>
    <property type="match status" value="1"/>
</dbReference>
<feature type="domain" description="HTH gntR-type" evidence="6">
    <location>
        <begin position="18"/>
        <end position="86"/>
    </location>
</feature>
<dbReference type="SMART" id="SM00345">
    <property type="entry name" value="HTH_GNTR"/>
    <property type="match status" value="1"/>
</dbReference>
<dbReference type="KEGG" id="pmak:PMPD1_3040"/>
<dbReference type="Gene3D" id="3.40.640.10">
    <property type="entry name" value="Type I PLP-dependent aspartate aminotransferase-like (Major domain)"/>
    <property type="match status" value="1"/>
</dbReference>
<dbReference type="PROSITE" id="PS50949">
    <property type="entry name" value="HTH_GNTR"/>
    <property type="match status" value="1"/>
</dbReference>
<dbReference type="InterPro" id="IPR036390">
    <property type="entry name" value="WH_DNA-bd_sf"/>
</dbReference>
<evidence type="ECO:0000256" key="3">
    <source>
        <dbReference type="ARBA" id="ARBA00023015"/>
    </source>
</evidence>
<dbReference type="PANTHER" id="PTHR46577:SF1">
    <property type="entry name" value="HTH-TYPE TRANSCRIPTIONAL REGULATORY PROTEIN GABR"/>
    <property type="match status" value="1"/>
</dbReference>
<accession>A0A6M8USC4</accession>
<dbReference type="Pfam" id="PF00392">
    <property type="entry name" value="GntR"/>
    <property type="match status" value="1"/>
</dbReference>
<dbReference type="PANTHER" id="PTHR46577">
    <property type="entry name" value="HTH-TYPE TRANSCRIPTIONAL REGULATORY PROTEIN GABR"/>
    <property type="match status" value="1"/>
</dbReference>
<sequence length="483" mass="53199">MAIITTPLVTLFASQLASTKRERLCATLRQAIAHGALKQGERLPSSRLLATDLALSRVTVEAAYQQLESEGYLTRQTGKGTFVAIKIAPPLARLTHTRQPIKLSRRGQQVVSTGGCQDPPFPYAFAAGSPELRAFPHQLWQRISATQQRRHGASVMRYGDPQGYLPLRNAIAHYLAQSRGVICQAEQVMVLTSSQQALHMLALALLDPGDQVWLENPCYPGARHAFISAGANLTPLVMDADGARVQQGQPKLIYLTPSHHYPSGVSMGLSRRLAWLNLAQAQHSWLVEDDYDSEFWYHDRPMPALQGLDRAGRVIYLGTFSKSLFPSLRLAYLVVPPALVEPLCKLRSVIDGHSALLPQAITADFIEQGHFSAHLRLMRQLYHSRRDLLLEQLHSRLAERLTPISSSGGLQLTVKLNDGDDGVLAQQARQQGLLLPRLAPLYAPSSTAQQGWILGFSALERAEIIEGVNTLSRVLYSDGQSLA</sequence>
<dbReference type="Pfam" id="PF00155">
    <property type="entry name" value="Aminotran_1_2"/>
    <property type="match status" value="1"/>
</dbReference>
<dbReference type="SUPFAM" id="SSF53383">
    <property type="entry name" value="PLP-dependent transferases"/>
    <property type="match status" value="1"/>
</dbReference>
<dbReference type="Proteomes" id="UP000505325">
    <property type="component" value="Chromosome"/>
</dbReference>
<dbReference type="PRINTS" id="PR00035">
    <property type="entry name" value="HTHGNTR"/>
</dbReference>
<organism evidence="7 8">
    <name type="scientific">Paramixta manurensis</name>
    <dbReference type="NCBI Taxonomy" id="2740817"/>
    <lineage>
        <taxon>Bacteria</taxon>
        <taxon>Pseudomonadati</taxon>
        <taxon>Pseudomonadota</taxon>
        <taxon>Gammaproteobacteria</taxon>
        <taxon>Enterobacterales</taxon>
        <taxon>Erwiniaceae</taxon>
        <taxon>Paramixta</taxon>
    </lineage>
</organism>
<dbReference type="InterPro" id="IPR051446">
    <property type="entry name" value="HTH_trans_reg/aminotransferase"/>
</dbReference>
<dbReference type="InterPro" id="IPR015424">
    <property type="entry name" value="PyrdxlP-dep_Trfase"/>
</dbReference>
<reference evidence="7 8" key="1">
    <citation type="submission" date="2020-06" db="EMBL/GenBank/DDBJ databases">
        <title>Genome sequence of Paramixta manurensis strain PD-1.</title>
        <authorList>
            <person name="Lee C.W."/>
            <person name="Kim J."/>
        </authorList>
    </citation>
    <scope>NUCLEOTIDE SEQUENCE [LARGE SCALE GENOMIC DNA]</scope>
    <source>
        <strain evidence="7 8">PD-1</strain>
    </source>
</reference>
<gene>
    <name evidence="7" type="ORF">PMPD1_3040</name>
</gene>
<keyword evidence="5" id="KW-0804">Transcription</keyword>
<dbReference type="AlphaFoldDB" id="A0A6M8USC4"/>
<dbReference type="InterPro" id="IPR000524">
    <property type="entry name" value="Tscrpt_reg_HTH_GntR"/>
</dbReference>
<keyword evidence="8" id="KW-1185">Reference proteome</keyword>
<keyword evidence="3" id="KW-0805">Transcription regulation</keyword>
<dbReference type="InterPro" id="IPR015421">
    <property type="entry name" value="PyrdxlP-dep_Trfase_major"/>
</dbReference>
<keyword evidence="2" id="KW-0663">Pyridoxal phosphate</keyword>
<proteinExistence type="inferred from homology"/>
<evidence type="ECO:0000313" key="8">
    <source>
        <dbReference type="Proteomes" id="UP000505325"/>
    </source>
</evidence>
<name>A0A6M8USC4_9GAMM</name>
<dbReference type="EMBL" id="CP054212">
    <property type="protein sequence ID" value="QKJ87973.1"/>
    <property type="molecule type" value="Genomic_DNA"/>
</dbReference>
<dbReference type="CDD" id="cd00609">
    <property type="entry name" value="AAT_like"/>
    <property type="match status" value="1"/>
</dbReference>
<evidence type="ECO:0000259" key="6">
    <source>
        <dbReference type="PROSITE" id="PS50949"/>
    </source>
</evidence>
<evidence type="ECO:0000313" key="7">
    <source>
        <dbReference type="EMBL" id="QKJ87973.1"/>
    </source>
</evidence>
<dbReference type="CDD" id="cd07377">
    <property type="entry name" value="WHTH_GntR"/>
    <property type="match status" value="1"/>
</dbReference>
<dbReference type="InterPro" id="IPR036388">
    <property type="entry name" value="WH-like_DNA-bd_sf"/>
</dbReference>
<evidence type="ECO:0000256" key="1">
    <source>
        <dbReference type="ARBA" id="ARBA00005384"/>
    </source>
</evidence>
<dbReference type="GO" id="GO:0003700">
    <property type="term" value="F:DNA-binding transcription factor activity"/>
    <property type="evidence" value="ECO:0007669"/>
    <property type="project" value="InterPro"/>
</dbReference>
<keyword evidence="4" id="KW-0238">DNA-binding</keyword>
<comment type="similarity">
    <text evidence="1">In the C-terminal section; belongs to the class-I pyridoxal-phosphate-dependent aminotransferase family.</text>
</comment>
<evidence type="ECO:0000256" key="2">
    <source>
        <dbReference type="ARBA" id="ARBA00022898"/>
    </source>
</evidence>
<dbReference type="SUPFAM" id="SSF46785">
    <property type="entry name" value="Winged helix' DNA-binding domain"/>
    <property type="match status" value="1"/>
</dbReference>
<dbReference type="GO" id="GO:0003677">
    <property type="term" value="F:DNA binding"/>
    <property type="evidence" value="ECO:0007669"/>
    <property type="project" value="UniProtKB-KW"/>
</dbReference>
<dbReference type="InterPro" id="IPR004839">
    <property type="entry name" value="Aminotransferase_I/II_large"/>
</dbReference>
<evidence type="ECO:0000256" key="4">
    <source>
        <dbReference type="ARBA" id="ARBA00023125"/>
    </source>
</evidence>